<keyword evidence="2" id="KW-0472">Membrane</keyword>
<feature type="non-terminal residue" evidence="3">
    <location>
        <position position="223"/>
    </location>
</feature>
<dbReference type="AlphaFoldDB" id="X6N6Y4"/>
<keyword evidence="4" id="KW-1185">Reference proteome</keyword>
<evidence type="ECO:0000256" key="2">
    <source>
        <dbReference type="SAM" id="Phobius"/>
    </source>
</evidence>
<protein>
    <submittedName>
        <fullName evidence="3">Uncharacterized protein</fullName>
    </submittedName>
</protein>
<reference evidence="3 4" key="1">
    <citation type="journal article" date="2013" name="Curr. Biol.">
        <title>The Genome of the Foraminiferan Reticulomyxa filosa.</title>
        <authorList>
            <person name="Glockner G."/>
            <person name="Hulsmann N."/>
            <person name="Schleicher M."/>
            <person name="Noegel A.A."/>
            <person name="Eichinger L."/>
            <person name="Gallinger C."/>
            <person name="Pawlowski J."/>
            <person name="Sierra R."/>
            <person name="Euteneuer U."/>
            <person name="Pillet L."/>
            <person name="Moustafa A."/>
            <person name="Platzer M."/>
            <person name="Groth M."/>
            <person name="Szafranski K."/>
            <person name="Schliwa M."/>
        </authorList>
    </citation>
    <scope>NUCLEOTIDE SEQUENCE [LARGE SCALE GENOMIC DNA]</scope>
</reference>
<feature type="transmembrane region" description="Helical" evidence="2">
    <location>
        <begin position="23"/>
        <end position="48"/>
    </location>
</feature>
<organism evidence="3 4">
    <name type="scientific">Reticulomyxa filosa</name>
    <dbReference type="NCBI Taxonomy" id="46433"/>
    <lineage>
        <taxon>Eukaryota</taxon>
        <taxon>Sar</taxon>
        <taxon>Rhizaria</taxon>
        <taxon>Retaria</taxon>
        <taxon>Foraminifera</taxon>
        <taxon>Monothalamids</taxon>
        <taxon>Reticulomyxidae</taxon>
        <taxon>Reticulomyxa</taxon>
    </lineage>
</organism>
<evidence type="ECO:0000313" key="4">
    <source>
        <dbReference type="Proteomes" id="UP000023152"/>
    </source>
</evidence>
<dbReference type="InterPro" id="IPR036511">
    <property type="entry name" value="TGT-like_sf"/>
</dbReference>
<dbReference type="EMBL" id="ASPP01011397">
    <property type="protein sequence ID" value="ETO21683.1"/>
    <property type="molecule type" value="Genomic_DNA"/>
</dbReference>
<proteinExistence type="predicted"/>
<gene>
    <name evidence="3" type="ORF">RFI_15518</name>
</gene>
<evidence type="ECO:0000256" key="1">
    <source>
        <dbReference type="SAM" id="MobiDB-lite"/>
    </source>
</evidence>
<feature type="region of interest" description="Disordered" evidence="1">
    <location>
        <begin position="56"/>
        <end position="90"/>
    </location>
</feature>
<accession>X6N6Y4</accession>
<evidence type="ECO:0000313" key="3">
    <source>
        <dbReference type="EMBL" id="ETO21683.1"/>
    </source>
</evidence>
<sequence length="223" mass="25758">MASLPPHGYIIDMGDMSSFFNFFFMYLFLWIPFGDYSKLGFAIVIFIVKLQHQAKEQGEDSRDNRRKEPGTRKKGKRNRKKEETQSTQVNKPASVLEEYYKYCSQKYENSKELSRNESSLPPTSIHPFVGMSDYLLLLDSHNPFRYQPMTASENSLTLVTTHGKCKVDISQEYMRGVRVANCDLYVIPSEDVLSCSSANRCSKNVKRTVQMLDQSIRSDQFQL</sequence>
<keyword evidence="2" id="KW-0812">Transmembrane</keyword>
<dbReference type="Proteomes" id="UP000023152">
    <property type="component" value="Unassembled WGS sequence"/>
</dbReference>
<comment type="caution">
    <text evidence="3">The sequence shown here is derived from an EMBL/GenBank/DDBJ whole genome shotgun (WGS) entry which is preliminary data.</text>
</comment>
<feature type="compositionally biased region" description="Basic and acidic residues" evidence="1">
    <location>
        <begin position="56"/>
        <end position="71"/>
    </location>
</feature>
<dbReference type="SUPFAM" id="SSF51713">
    <property type="entry name" value="tRNA-guanine transglycosylase"/>
    <property type="match status" value="1"/>
</dbReference>
<name>X6N6Y4_RETFI</name>
<keyword evidence="2" id="KW-1133">Transmembrane helix</keyword>
<dbReference type="GO" id="GO:0006400">
    <property type="term" value="P:tRNA modification"/>
    <property type="evidence" value="ECO:0007669"/>
    <property type="project" value="InterPro"/>
</dbReference>